<proteinExistence type="predicted"/>
<comment type="subcellular location">
    <subcellularLocation>
        <location evidence="1">Cell membrane</location>
        <topology evidence="1">Multi-pass membrane protein</topology>
    </subcellularLocation>
</comment>
<dbReference type="GO" id="GO:0016887">
    <property type="term" value="F:ATP hydrolysis activity"/>
    <property type="evidence" value="ECO:0007669"/>
    <property type="project" value="InterPro"/>
</dbReference>
<dbReference type="InterPro" id="IPR039421">
    <property type="entry name" value="Type_1_exporter"/>
</dbReference>
<dbReference type="AlphaFoldDB" id="A0A0R1XE55"/>
<keyword evidence="2 7" id="KW-0812">Transmembrane</keyword>
<dbReference type="InterPro" id="IPR036640">
    <property type="entry name" value="ABC1_TM_sf"/>
</dbReference>
<dbReference type="PROSITE" id="PS50893">
    <property type="entry name" value="ABC_TRANSPORTER_2"/>
    <property type="match status" value="1"/>
</dbReference>
<keyword evidence="4 10" id="KW-0067">ATP-binding</keyword>
<dbReference type="CDD" id="cd03228">
    <property type="entry name" value="ABCC_MRP_Like"/>
    <property type="match status" value="1"/>
</dbReference>
<feature type="transmembrane region" description="Helical" evidence="7">
    <location>
        <begin position="131"/>
        <end position="151"/>
    </location>
</feature>
<keyword evidence="3" id="KW-0547">Nucleotide-binding</keyword>
<dbReference type="GO" id="GO:0042883">
    <property type="term" value="P:cysteine transport"/>
    <property type="evidence" value="ECO:0007669"/>
    <property type="project" value="InterPro"/>
</dbReference>
<evidence type="ECO:0000256" key="1">
    <source>
        <dbReference type="ARBA" id="ARBA00004651"/>
    </source>
</evidence>
<gene>
    <name evidence="10" type="ORF">FC91_GL001823</name>
</gene>
<dbReference type="PANTHER" id="PTHR24221">
    <property type="entry name" value="ATP-BINDING CASSETTE SUB-FAMILY B"/>
    <property type="match status" value="1"/>
</dbReference>
<evidence type="ECO:0000259" key="8">
    <source>
        <dbReference type="PROSITE" id="PS50893"/>
    </source>
</evidence>
<name>A0A0R1XE55_9LACO</name>
<organism evidence="10 11">
    <name type="scientific">Schleiferilactobacillus harbinensis DSM 16991</name>
    <dbReference type="NCBI Taxonomy" id="1122147"/>
    <lineage>
        <taxon>Bacteria</taxon>
        <taxon>Bacillati</taxon>
        <taxon>Bacillota</taxon>
        <taxon>Bacilli</taxon>
        <taxon>Lactobacillales</taxon>
        <taxon>Lactobacillaceae</taxon>
        <taxon>Schleiferilactobacillus</taxon>
    </lineage>
</organism>
<dbReference type="InterPro" id="IPR014216">
    <property type="entry name" value="ABC_transptr_CydD"/>
</dbReference>
<comment type="caution">
    <text evidence="10">The sequence shown here is derived from an EMBL/GenBank/DDBJ whole genome shotgun (WGS) entry which is preliminary data.</text>
</comment>
<dbReference type="EMBL" id="AZFW01000032">
    <property type="protein sequence ID" value="KRM28360.1"/>
    <property type="molecule type" value="Genomic_DNA"/>
</dbReference>
<dbReference type="PROSITE" id="PS00211">
    <property type="entry name" value="ABC_TRANSPORTER_1"/>
    <property type="match status" value="1"/>
</dbReference>
<dbReference type="SUPFAM" id="SSF90123">
    <property type="entry name" value="ABC transporter transmembrane region"/>
    <property type="match status" value="1"/>
</dbReference>
<dbReference type="GO" id="GO:0005524">
    <property type="term" value="F:ATP binding"/>
    <property type="evidence" value="ECO:0007669"/>
    <property type="project" value="UniProtKB-KW"/>
</dbReference>
<dbReference type="eggNOG" id="COG4988">
    <property type="taxonomic scope" value="Bacteria"/>
</dbReference>
<feature type="transmembrane region" description="Helical" evidence="7">
    <location>
        <begin position="157"/>
        <end position="178"/>
    </location>
</feature>
<dbReference type="PANTHER" id="PTHR24221:SF614">
    <property type="entry name" value="GLUTATHIONE_L-CYSTEINE TRANSPORT SYSTEM ATP-BINDING_PERMEASE PROTEIN CYDC"/>
    <property type="match status" value="1"/>
</dbReference>
<dbReference type="PROSITE" id="PS50929">
    <property type="entry name" value="ABC_TM1F"/>
    <property type="match status" value="1"/>
</dbReference>
<dbReference type="Gene3D" id="3.40.50.300">
    <property type="entry name" value="P-loop containing nucleotide triphosphate hydrolases"/>
    <property type="match status" value="1"/>
</dbReference>
<dbReference type="SMART" id="SM00382">
    <property type="entry name" value="AAA"/>
    <property type="match status" value="1"/>
</dbReference>
<feature type="transmembrane region" description="Helical" evidence="7">
    <location>
        <begin position="50"/>
        <end position="66"/>
    </location>
</feature>
<dbReference type="CDD" id="cd18584">
    <property type="entry name" value="ABC_6TM_AarD_CydD"/>
    <property type="match status" value="1"/>
</dbReference>
<dbReference type="Pfam" id="PF00005">
    <property type="entry name" value="ABC_tran"/>
    <property type="match status" value="1"/>
</dbReference>
<evidence type="ECO:0000313" key="11">
    <source>
        <dbReference type="Proteomes" id="UP000050949"/>
    </source>
</evidence>
<dbReference type="OrthoDB" id="9806127at2"/>
<dbReference type="GO" id="GO:0034040">
    <property type="term" value="F:ATPase-coupled lipid transmembrane transporter activity"/>
    <property type="evidence" value="ECO:0007669"/>
    <property type="project" value="TreeGrafter"/>
</dbReference>
<evidence type="ECO:0000313" key="10">
    <source>
        <dbReference type="EMBL" id="KRM28360.1"/>
    </source>
</evidence>
<evidence type="ECO:0000256" key="2">
    <source>
        <dbReference type="ARBA" id="ARBA00022692"/>
    </source>
</evidence>
<feature type="domain" description="ABC transporter" evidence="8">
    <location>
        <begin position="333"/>
        <end position="572"/>
    </location>
</feature>
<dbReference type="InterPro" id="IPR017871">
    <property type="entry name" value="ABC_transporter-like_CS"/>
</dbReference>
<dbReference type="InterPro" id="IPR011527">
    <property type="entry name" value="ABC1_TM_dom"/>
</dbReference>
<feature type="domain" description="ABC transmembrane type-1" evidence="9">
    <location>
        <begin position="21"/>
        <end position="299"/>
    </location>
</feature>
<feature type="transmembrane region" description="Helical" evidence="7">
    <location>
        <begin position="267"/>
        <end position="285"/>
    </location>
</feature>
<keyword evidence="5 7" id="KW-1133">Transmembrane helix</keyword>
<dbReference type="InterPro" id="IPR027417">
    <property type="entry name" value="P-loop_NTPase"/>
</dbReference>
<dbReference type="Proteomes" id="UP000050949">
    <property type="component" value="Unassembled WGS sequence"/>
</dbReference>
<dbReference type="PATRIC" id="fig|1122147.4.peg.1891"/>
<evidence type="ECO:0000256" key="6">
    <source>
        <dbReference type="ARBA" id="ARBA00023136"/>
    </source>
</evidence>
<dbReference type="SUPFAM" id="SSF52540">
    <property type="entry name" value="P-loop containing nucleoside triphosphate hydrolases"/>
    <property type="match status" value="1"/>
</dbReference>
<evidence type="ECO:0000256" key="5">
    <source>
        <dbReference type="ARBA" id="ARBA00022989"/>
    </source>
</evidence>
<protein>
    <submittedName>
        <fullName evidence="10">Cytochrome D ABC superfamily ATP binding cassette transporter, ATP-binding and permease protein</fullName>
    </submittedName>
</protein>
<dbReference type="InterPro" id="IPR003593">
    <property type="entry name" value="AAA+_ATPase"/>
</dbReference>
<evidence type="ECO:0000256" key="7">
    <source>
        <dbReference type="SAM" id="Phobius"/>
    </source>
</evidence>
<dbReference type="RefSeq" id="WP_027827422.1">
    <property type="nucleotide sequence ID" value="NZ_AUEH01000001.1"/>
</dbReference>
<dbReference type="Gene3D" id="1.20.1560.10">
    <property type="entry name" value="ABC transporter type 1, transmembrane domain"/>
    <property type="match status" value="1"/>
</dbReference>
<evidence type="ECO:0000256" key="3">
    <source>
        <dbReference type="ARBA" id="ARBA00022741"/>
    </source>
</evidence>
<dbReference type="GO" id="GO:0005886">
    <property type="term" value="C:plasma membrane"/>
    <property type="evidence" value="ECO:0007669"/>
    <property type="project" value="UniProtKB-SubCell"/>
</dbReference>
<evidence type="ECO:0000256" key="4">
    <source>
        <dbReference type="ARBA" id="ARBA00022840"/>
    </source>
</evidence>
<dbReference type="NCBIfam" id="TIGR02857">
    <property type="entry name" value="CydD"/>
    <property type="match status" value="1"/>
</dbReference>
<feature type="transmembrane region" description="Helical" evidence="7">
    <location>
        <begin position="236"/>
        <end position="261"/>
    </location>
</feature>
<dbReference type="InterPro" id="IPR003439">
    <property type="entry name" value="ABC_transporter-like_ATP-bd"/>
</dbReference>
<dbReference type="Pfam" id="PF00664">
    <property type="entry name" value="ABC_membrane"/>
    <property type="match status" value="1"/>
</dbReference>
<dbReference type="GO" id="GO:0140359">
    <property type="term" value="F:ABC-type transporter activity"/>
    <property type="evidence" value="ECO:0007669"/>
    <property type="project" value="InterPro"/>
</dbReference>
<evidence type="ECO:0000259" key="9">
    <source>
        <dbReference type="PROSITE" id="PS50929"/>
    </source>
</evidence>
<reference evidence="10 11" key="1">
    <citation type="journal article" date="2015" name="Genome Announc.">
        <title>Expanding the biotechnology potential of lactobacilli through comparative genomics of 213 strains and associated genera.</title>
        <authorList>
            <person name="Sun Z."/>
            <person name="Harris H.M."/>
            <person name="McCann A."/>
            <person name="Guo C."/>
            <person name="Argimon S."/>
            <person name="Zhang W."/>
            <person name="Yang X."/>
            <person name="Jeffery I.B."/>
            <person name="Cooney J.C."/>
            <person name="Kagawa T.F."/>
            <person name="Liu W."/>
            <person name="Song Y."/>
            <person name="Salvetti E."/>
            <person name="Wrobel A."/>
            <person name="Rasinkangas P."/>
            <person name="Parkhill J."/>
            <person name="Rea M.C."/>
            <person name="O'Sullivan O."/>
            <person name="Ritari J."/>
            <person name="Douillard F.P."/>
            <person name="Paul Ross R."/>
            <person name="Yang R."/>
            <person name="Briner A.E."/>
            <person name="Felis G.E."/>
            <person name="de Vos W.M."/>
            <person name="Barrangou R."/>
            <person name="Klaenhammer T.R."/>
            <person name="Caufield P.W."/>
            <person name="Cui Y."/>
            <person name="Zhang H."/>
            <person name="O'Toole P.W."/>
        </authorList>
    </citation>
    <scope>NUCLEOTIDE SEQUENCE [LARGE SCALE GENOMIC DNA]</scope>
    <source>
        <strain evidence="10 11">DSM 16991</strain>
    </source>
</reference>
<accession>A0A0R1XE55</accession>
<sequence length="584" mass="64630">MIDKSLFQFPRIRRQLMVLSLLSFIQAAAIVAQAIGLSQALVAIWQLRKISALLMPMLVFFSAFILRQLMDVAKNQAATHYADENITRLRPLIQRQYFRLGPAYLHRTGTGSAVTVVIDGLDQVKTYIQTVLPKVTDMIFVPLLTLIYVFYENWVSGIVLFIMLPLIFFFMAILGLAARAKSNQQYADFTQLNNSFVDTILGLPTLKMLGVSDQYEDQIYSVSERFRQKTMSVIKVALTSTFALDFFTTLAIAIIAVFLGYRLIDGSIVLYPALVSLILAPEFFLPIRQFGDDYHATLNGKNALQQVNDLLATPVPPVAQAIDWAGWGADSQLTLTSVDFHYPDAAADTLALHDIHLQAAGMANIAIIGRSGSGKSTLMNLLAGFNQPQQGARITLDGQPLTSFNQPQWQDSVSYIPQDPYIFSATIAANIRFYVPDASDAAVQQAARQAGLTDWLAALPAGLDTMIGEGQRGISGGQAQRIAVARVLLDHHRRILLFDEPTAHLDIETEYELKQTLLPLFQDHLVIFATHRLHWLTAMDQIIVLEHGRISEQGTLAQLRGTGGALDRLVAEMGGKQDAHFAEN</sequence>
<keyword evidence="6 7" id="KW-0472">Membrane</keyword>